<comment type="caution">
    <text evidence="1">The sequence shown here is derived from an EMBL/GenBank/DDBJ whole genome shotgun (WGS) entry which is preliminary data.</text>
</comment>
<dbReference type="Proteomes" id="UP001197093">
    <property type="component" value="Unassembled WGS sequence"/>
</dbReference>
<dbReference type="EMBL" id="JAHCVI010000002">
    <property type="protein sequence ID" value="KAG7289982.1"/>
    <property type="molecule type" value="Genomic_DNA"/>
</dbReference>
<evidence type="ECO:0000313" key="2">
    <source>
        <dbReference type="Proteomes" id="UP001197093"/>
    </source>
</evidence>
<proteinExistence type="predicted"/>
<name>A0AAD4HZE3_9PEZI</name>
<gene>
    <name evidence="1" type="ORF">NEMBOFW57_006361</name>
</gene>
<reference evidence="1" key="1">
    <citation type="submission" date="2023-02" db="EMBL/GenBank/DDBJ databases">
        <authorList>
            <person name="Palmer J.M."/>
        </authorList>
    </citation>
    <scope>NUCLEOTIDE SEQUENCE</scope>
    <source>
        <strain evidence="1">FW57</strain>
    </source>
</reference>
<keyword evidence="2" id="KW-1185">Reference proteome</keyword>
<protein>
    <submittedName>
        <fullName evidence="1">Uncharacterized protein</fullName>
    </submittedName>
</protein>
<accession>A0AAD4HZE3</accession>
<sequence>MLACIFGRRGRQEGYAELVYEDKMALYSDNEPYLPHNTMSYYYGQDHGYGTTAPLTDNSSATDNKDMRSVDDIAEDVARLLWEAEWNDDALQCRISEAVGERRWNRKMVEACLDRVIEYVEQGRFEMGDAMCAALDKATDIADDEFAFPRRHPQSLDGFIAIVSVGVLAELQGAWVLELLGFGEVRGKEELDGTGEIAMLTSDKIVFGTKPRSNSFAAWWARDYDAYIPSGAVYSYLRRMDMVDRQD</sequence>
<dbReference type="AlphaFoldDB" id="A0AAD4HZE3"/>
<evidence type="ECO:0000313" key="1">
    <source>
        <dbReference type="EMBL" id="KAG7289982.1"/>
    </source>
</evidence>
<organism evidence="1 2">
    <name type="scientific">Staphylotrichum longicolle</name>
    <dbReference type="NCBI Taxonomy" id="669026"/>
    <lineage>
        <taxon>Eukaryota</taxon>
        <taxon>Fungi</taxon>
        <taxon>Dikarya</taxon>
        <taxon>Ascomycota</taxon>
        <taxon>Pezizomycotina</taxon>
        <taxon>Sordariomycetes</taxon>
        <taxon>Sordariomycetidae</taxon>
        <taxon>Sordariales</taxon>
        <taxon>Chaetomiaceae</taxon>
        <taxon>Staphylotrichum</taxon>
    </lineage>
</organism>